<feature type="non-terminal residue" evidence="1">
    <location>
        <position position="48"/>
    </location>
</feature>
<evidence type="ECO:0000313" key="1">
    <source>
        <dbReference type="EMBL" id="GAG96350.1"/>
    </source>
</evidence>
<dbReference type="AlphaFoldDB" id="X1BMW8"/>
<comment type="caution">
    <text evidence="1">The sequence shown here is derived from an EMBL/GenBank/DDBJ whole genome shotgun (WGS) entry which is preliminary data.</text>
</comment>
<protein>
    <submittedName>
        <fullName evidence="1">Uncharacterized protein</fullName>
    </submittedName>
</protein>
<dbReference type="EMBL" id="BART01025069">
    <property type="protein sequence ID" value="GAG96350.1"/>
    <property type="molecule type" value="Genomic_DNA"/>
</dbReference>
<organism evidence="1">
    <name type="scientific">marine sediment metagenome</name>
    <dbReference type="NCBI Taxonomy" id="412755"/>
    <lineage>
        <taxon>unclassified sequences</taxon>
        <taxon>metagenomes</taxon>
        <taxon>ecological metagenomes</taxon>
    </lineage>
</organism>
<reference evidence="1" key="1">
    <citation type="journal article" date="2014" name="Front. Microbiol.">
        <title>High frequency of phylogenetically diverse reductive dehalogenase-homologous genes in deep subseafloor sedimentary metagenomes.</title>
        <authorList>
            <person name="Kawai M."/>
            <person name="Futagami T."/>
            <person name="Toyoda A."/>
            <person name="Takaki Y."/>
            <person name="Nishi S."/>
            <person name="Hori S."/>
            <person name="Arai W."/>
            <person name="Tsubouchi T."/>
            <person name="Morono Y."/>
            <person name="Uchiyama I."/>
            <person name="Ito T."/>
            <person name="Fujiyama A."/>
            <person name="Inagaki F."/>
            <person name="Takami H."/>
        </authorList>
    </citation>
    <scope>NUCLEOTIDE SEQUENCE</scope>
    <source>
        <strain evidence="1">Expedition CK06-06</strain>
    </source>
</reference>
<proteinExistence type="predicted"/>
<accession>X1BMW8</accession>
<gene>
    <name evidence="1" type="ORF">S01H4_45086</name>
</gene>
<name>X1BMW8_9ZZZZ</name>
<sequence length="48" mass="5491">MKQTYEKLKNILSKPVTLDQESEIAFTGRRDPDLIILSKISDDDLVNV</sequence>